<dbReference type="Proteomes" id="UP000638732">
    <property type="component" value="Unassembled WGS sequence"/>
</dbReference>
<keyword evidence="3 6" id="KW-0119">Carbohydrate metabolism</keyword>
<feature type="active site" evidence="7">
    <location>
        <position position="550"/>
    </location>
</feature>
<feature type="region of interest" description="Disordered" evidence="9">
    <location>
        <begin position="523"/>
        <end position="542"/>
    </location>
</feature>
<comment type="caution">
    <text evidence="12">The sequence shown here is derived from an EMBL/GenBank/DDBJ whole genome shotgun (WGS) entry which is preliminary data.</text>
</comment>
<dbReference type="Gene3D" id="1.50.10.10">
    <property type="match status" value="1"/>
</dbReference>
<accession>A0A965ZMB0</accession>
<reference evidence="12" key="1">
    <citation type="submission" date="2020-01" db="EMBL/GenBank/DDBJ databases">
        <authorList>
            <person name="Seo Y.L."/>
        </authorList>
    </citation>
    <scope>NUCLEOTIDE SEQUENCE</scope>
    <source>
        <strain evidence="12">R11</strain>
    </source>
</reference>
<dbReference type="SUPFAM" id="SSF48208">
    <property type="entry name" value="Six-hairpin glycosidases"/>
    <property type="match status" value="1"/>
</dbReference>
<comment type="catalytic activity">
    <reaction evidence="8">
        <text>Endohydrolysis of (1-&gt;4)-beta-D-glucosidic linkages in cellulose, lichenin and cereal beta-D-glucans.</text>
        <dbReference type="EC" id="3.2.1.4"/>
    </reaction>
</comment>
<dbReference type="EMBL" id="WWEO01000045">
    <property type="protein sequence ID" value="NCD72216.1"/>
    <property type="molecule type" value="Genomic_DNA"/>
</dbReference>
<dbReference type="RefSeq" id="WP_166588170.1">
    <property type="nucleotide sequence ID" value="NZ_WWEO01000045.1"/>
</dbReference>
<evidence type="ECO:0000259" key="10">
    <source>
        <dbReference type="Pfam" id="PF00759"/>
    </source>
</evidence>
<dbReference type="InterPro" id="IPR008928">
    <property type="entry name" value="6-hairpin_glycosidase_sf"/>
</dbReference>
<keyword evidence="8" id="KW-0136">Cellulose degradation</keyword>
<dbReference type="Pfam" id="PF00759">
    <property type="entry name" value="Glyco_hydro_9"/>
    <property type="match status" value="1"/>
</dbReference>
<keyword evidence="8" id="KW-0732">Signal</keyword>
<evidence type="ECO:0000256" key="4">
    <source>
        <dbReference type="ARBA" id="ARBA00023295"/>
    </source>
</evidence>
<evidence type="ECO:0000256" key="1">
    <source>
        <dbReference type="ARBA" id="ARBA00007072"/>
    </source>
</evidence>
<keyword evidence="13" id="KW-1185">Reference proteome</keyword>
<dbReference type="PROSITE" id="PS00592">
    <property type="entry name" value="GH9_2"/>
    <property type="match status" value="1"/>
</dbReference>
<name>A0A965ZMB0_9SPHI</name>
<feature type="domain" description="Cellulase Ig-like" evidence="11">
    <location>
        <begin position="28"/>
        <end position="102"/>
    </location>
</feature>
<evidence type="ECO:0000313" key="12">
    <source>
        <dbReference type="EMBL" id="NCD72216.1"/>
    </source>
</evidence>
<dbReference type="CDD" id="cd02850">
    <property type="entry name" value="E_set_Cellulase_N"/>
    <property type="match status" value="1"/>
</dbReference>
<comment type="similarity">
    <text evidence="1 6 8">Belongs to the glycosyl hydrolase 9 (cellulase E) family.</text>
</comment>
<dbReference type="EC" id="3.2.1.4" evidence="8"/>
<dbReference type="SUPFAM" id="SSF81296">
    <property type="entry name" value="E set domains"/>
    <property type="match status" value="1"/>
</dbReference>
<protein>
    <recommendedName>
        <fullName evidence="8">Endoglucanase</fullName>
        <ecNumber evidence="8">3.2.1.4</ecNumber>
    </recommendedName>
</protein>
<dbReference type="InterPro" id="IPR012341">
    <property type="entry name" value="6hp_glycosidase-like_sf"/>
</dbReference>
<reference evidence="12" key="2">
    <citation type="submission" date="2020-10" db="EMBL/GenBank/DDBJ databases">
        <title>Mucilaginibacter sp. nov., isolated from soil.</title>
        <authorList>
            <person name="Jeon C.O."/>
        </authorList>
    </citation>
    <scope>NUCLEOTIDE SEQUENCE</scope>
    <source>
        <strain evidence="12">R11</strain>
    </source>
</reference>
<evidence type="ECO:0000313" key="13">
    <source>
        <dbReference type="Proteomes" id="UP000638732"/>
    </source>
</evidence>
<evidence type="ECO:0000256" key="7">
    <source>
        <dbReference type="PROSITE-ProRule" id="PRU10060"/>
    </source>
</evidence>
<dbReference type="InterPro" id="IPR018221">
    <property type="entry name" value="Glyco_hydro_9_His_AS"/>
</dbReference>
<feature type="active site" evidence="6">
    <location>
        <position position="508"/>
    </location>
</feature>
<dbReference type="GO" id="GO:0030245">
    <property type="term" value="P:cellulose catabolic process"/>
    <property type="evidence" value="ECO:0007669"/>
    <property type="project" value="UniProtKB-KW"/>
</dbReference>
<feature type="active site" evidence="7">
    <location>
        <position position="559"/>
    </location>
</feature>
<keyword evidence="5 6" id="KW-0624">Polysaccharide degradation</keyword>
<dbReference type="GO" id="GO:0008810">
    <property type="term" value="F:cellulase activity"/>
    <property type="evidence" value="ECO:0007669"/>
    <property type="project" value="UniProtKB-EC"/>
</dbReference>
<evidence type="ECO:0000256" key="8">
    <source>
        <dbReference type="RuleBase" id="RU361166"/>
    </source>
</evidence>
<dbReference type="Pfam" id="PF02927">
    <property type="entry name" value="CelD_N"/>
    <property type="match status" value="1"/>
</dbReference>
<evidence type="ECO:0000259" key="11">
    <source>
        <dbReference type="Pfam" id="PF02927"/>
    </source>
</evidence>
<dbReference type="PROSITE" id="PS00698">
    <property type="entry name" value="GH9_3"/>
    <property type="match status" value="1"/>
</dbReference>
<evidence type="ECO:0000256" key="3">
    <source>
        <dbReference type="ARBA" id="ARBA00023277"/>
    </source>
</evidence>
<keyword evidence="4 6" id="KW-0326">Glycosidase</keyword>
<feature type="chain" id="PRO_5038170988" description="Endoglucanase" evidence="8">
    <location>
        <begin position="26"/>
        <end position="587"/>
    </location>
</feature>
<feature type="signal peptide" evidence="8">
    <location>
        <begin position="1"/>
        <end position="25"/>
    </location>
</feature>
<dbReference type="InterPro" id="IPR014756">
    <property type="entry name" value="Ig_E-set"/>
</dbReference>
<evidence type="ECO:0000256" key="9">
    <source>
        <dbReference type="SAM" id="MobiDB-lite"/>
    </source>
</evidence>
<dbReference type="InterPro" id="IPR004197">
    <property type="entry name" value="Cellulase_Ig-like"/>
</dbReference>
<feature type="domain" description="Glycoside hydrolase family 9" evidence="10">
    <location>
        <begin position="121"/>
        <end position="571"/>
    </location>
</feature>
<evidence type="ECO:0000256" key="2">
    <source>
        <dbReference type="ARBA" id="ARBA00022801"/>
    </source>
</evidence>
<gene>
    <name evidence="12" type="ORF">GSY63_22825</name>
</gene>
<keyword evidence="2 6" id="KW-0378">Hydrolase</keyword>
<dbReference type="InterPro" id="IPR013783">
    <property type="entry name" value="Ig-like_fold"/>
</dbReference>
<evidence type="ECO:0000256" key="6">
    <source>
        <dbReference type="PROSITE-ProRule" id="PRU10059"/>
    </source>
</evidence>
<dbReference type="InterPro" id="IPR001701">
    <property type="entry name" value="Glyco_hydro_9"/>
</dbReference>
<proteinExistence type="inferred from homology"/>
<sequence>MKITGKTLFITACVFCFLQYTNAYSQQVDSIRLNQIGFYPNSLKKAIILNADKGSFFIKNSSGLKVYSGVIVKSNNPAFNGRYTGIADFSSFKTPGTYTLVSPAGDRSYSFTINNNALKSVADASLKGFYYIRASTALDKKYAGKWSRAEGHPDDKVLIHASAVSPGRPEGTVISSPRGWYDAGDYNKYIVNSGISTGTLLSLYEDFPTYMQSAKLNIPESNNQLPDVLDEVLWNLRWMLTMQDSADGGVYHKLTNPAFDGMIMPDAATKPRYVVQKGTAATLDFAAVMAQASRIFAKFPTQLPGLADSCRKASIKAWDWAVKNPDIIYDQDAMNKIYSPQIVTGGYGDRKLDDEFVWAASELLVTTQDNRYVPYVKLTDNITVPTWGDVRTIGYYTILKHPNEVSKTSFSQLAQLRADYLKFAAVLVADADKNAYQTVMNKSPKNFGWGSSSVAANQGIAMLLAYKLTGEQIYLDNATANMDYLLGRNGTGYCYLTGFGHKPVMHPHHRPSVADGIVDPVPGLLSGGPNPGRQDQIPTPSSVPDEAFVDDDRAYAVNEIAINWNAPFAYLANALQAIETGAKRTKK</sequence>
<dbReference type="Gene3D" id="2.60.40.10">
    <property type="entry name" value="Immunoglobulins"/>
    <property type="match status" value="1"/>
</dbReference>
<dbReference type="InterPro" id="IPR033126">
    <property type="entry name" value="Glyco_hydro_9_Asp/Glu_AS"/>
</dbReference>
<dbReference type="PANTHER" id="PTHR22298">
    <property type="entry name" value="ENDO-1,4-BETA-GLUCANASE"/>
    <property type="match status" value="1"/>
</dbReference>
<evidence type="ECO:0000256" key="5">
    <source>
        <dbReference type="ARBA" id="ARBA00023326"/>
    </source>
</evidence>
<organism evidence="12 13">
    <name type="scientific">Mucilaginibacter agri</name>
    <dbReference type="NCBI Taxonomy" id="2695265"/>
    <lineage>
        <taxon>Bacteria</taxon>
        <taxon>Pseudomonadati</taxon>
        <taxon>Bacteroidota</taxon>
        <taxon>Sphingobacteriia</taxon>
        <taxon>Sphingobacteriales</taxon>
        <taxon>Sphingobacteriaceae</taxon>
        <taxon>Mucilaginibacter</taxon>
    </lineage>
</organism>
<dbReference type="AlphaFoldDB" id="A0A965ZMB0"/>